<proteinExistence type="predicted"/>
<evidence type="ECO:0000313" key="2">
    <source>
        <dbReference type="EMBL" id="KAG6389362.1"/>
    </source>
</evidence>
<organism evidence="2">
    <name type="scientific">Salvia splendens</name>
    <name type="common">Scarlet sage</name>
    <dbReference type="NCBI Taxonomy" id="180675"/>
    <lineage>
        <taxon>Eukaryota</taxon>
        <taxon>Viridiplantae</taxon>
        <taxon>Streptophyta</taxon>
        <taxon>Embryophyta</taxon>
        <taxon>Tracheophyta</taxon>
        <taxon>Spermatophyta</taxon>
        <taxon>Magnoliopsida</taxon>
        <taxon>eudicotyledons</taxon>
        <taxon>Gunneridae</taxon>
        <taxon>Pentapetalae</taxon>
        <taxon>asterids</taxon>
        <taxon>lamiids</taxon>
        <taxon>Lamiales</taxon>
        <taxon>Lamiaceae</taxon>
        <taxon>Nepetoideae</taxon>
        <taxon>Mentheae</taxon>
        <taxon>Salviinae</taxon>
        <taxon>Salvia</taxon>
        <taxon>Salvia subgen. Calosphace</taxon>
        <taxon>core Calosphace</taxon>
    </lineage>
</organism>
<feature type="compositionally biased region" description="Pro residues" evidence="1">
    <location>
        <begin position="64"/>
        <end position="80"/>
    </location>
</feature>
<feature type="region of interest" description="Disordered" evidence="1">
    <location>
        <begin position="202"/>
        <end position="241"/>
    </location>
</feature>
<protein>
    <submittedName>
        <fullName evidence="2">Uncharacterized protein</fullName>
    </submittedName>
</protein>
<reference evidence="2" key="2">
    <citation type="submission" date="2020-08" db="EMBL/GenBank/DDBJ databases">
        <title>Plant Genome Project.</title>
        <authorList>
            <person name="Zhang R.-G."/>
        </authorList>
    </citation>
    <scope>NUCLEOTIDE SEQUENCE</scope>
    <source>
        <strain evidence="2">Huo1</strain>
        <tissue evidence="2">Leaf</tissue>
    </source>
</reference>
<accession>A0A8X8W6S6</accession>
<dbReference type="EMBL" id="PNBA02000020">
    <property type="protein sequence ID" value="KAG6389362.1"/>
    <property type="molecule type" value="Genomic_DNA"/>
</dbReference>
<comment type="caution">
    <text evidence="2">The sequence shown here is derived from an EMBL/GenBank/DDBJ whole genome shotgun (WGS) entry which is preliminary data.</text>
</comment>
<dbReference type="Proteomes" id="UP000298416">
    <property type="component" value="Unassembled WGS sequence"/>
</dbReference>
<dbReference type="AlphaFoldDB" id="A0A8X8W6S6"/>
<feature type="compositionally biased region" description="Pro residues" evidence="1">
    <location>
        <begin position="205"/>
        <end position="216"/>
    </location>
</feature>
<evidence type="ECO:0000256" key="1">
    <source>
        <dbReference type="SAM" id="MobiDB-lite"/>
    </source>
</evidence>
<evidence type="ECO:0000313" key="3">
    <source>
        <dbReference type="Proteomes" id="UP000298416"/>
    </source>
</evidence>
<name>A0A8X8W6S6_SALSN</name>
<keyword evidence="3" id="KW-1185">Reference proteome</keyword>
<feature type="region of interest" description="Disordered" evidence="1">
    <location>
        <begin position="22"/>
        <end position="84"/>
    </location>
</feature>
<feature type="region of interest" description="Disordered" evidence="1">
    <location>
        <begin position="117"/>
        <end position="144"/>
    </location>
</feature>
<gene>
    <name evidence="2" type="ORF">SASPL_150830</name>
</gene>
<reference evidence="2" key="1">
    <citation type="submission" date="2018-01" db="EMBL/GenBank/DDBJ databases">
        <authorList>
            <person name="Mao J.F."/>
        </authorList>
    </citation>
    <scope>NUCLEOTIDE SEQUENCE</scope>
    <source>
        <strain evidence="2">Huo1</strain>
        <tissue evidence="2">Leaf</tissue>
    </source>
</reference>
<sequence>MFAKFDRLLDMMESRMDAVDRRVENLRRKQYPSPHQSGRSRNIPDGFFSRHPEDAANRCIGYPRAPPLREPPPHPTPSPPYAQRTRRSYLPLSQPPPARSSSSGYTARQYAHQLPLNASTPGDQFVEQEQPPRQPYCVRKSPKSGWFSQESHQQRFLPPKKQTCWDLPIPRQYVGSPVSDAPPARQTWRWDQRETRIRQRVSAYKPPPPTGWPPQPQSSSVLQPTCWDPQEQQGYPPHEPPPWVEPLDRECAKFRRLSQQLQPHRYGNEVDKDRCYGEVITHTYSPTLDMSLGSYVSGYANELTGHKEVDSYLSSLDVQIAYSYSDCVDDRGKGEEELCDSKDSIFETTAKEAMDRGLPTSI</sequence>